<dbReference type="EMBL" id="LNTU01000039">
    <property type="protein sequence ID" value="KXF75080.1"/>
    <property type="molecule type" value="Genomic_DNA"/>
</dbReference>
<dbReference type="PANTHER" id="PTHR33608:SF6">
    <property type="entry name" value="BLL2464 PROTEIN"/>
    <property type="match status" value="1"/>
</dbReference>
<sequence length="289" mass="32266">MSGRVVTLPPLSTIPYRLGWRPSSVHPGAHRGSGEGGSGEFRRHVPLLRHPDPRRIDFRRTFQDPMGEVQVRQFAPRSAITLVALVDLSGSMGFEGHVRRMPVVAELCATLALSAYKTGDRFSLIGCDSSVREDVLIPPARRRGLEVEVFDRLVHARPGGASVRGLAETAGWLPTQRSLVFLISDFLFSIEQLKGVLDALWRHDVVPVVIRDAGEDEDLPAWGLVELQDLETGRRRLTIMRPAVRDQWCNARKDRLVQLDRLFSARGHLPVHLVDRFDPDKLTESLVGG</sequence>
<protein>
    <recommendedName>
        <fullName evidence="2">DUF58 domain-containing protein</fullName>
    </recommendedName>
</protein>
<evidence type="ECO:0000259" key="2">
    <source>
        <dbReference type="Pfam" id="PF01882"/>
    </source>
</evidence>
<name>A0A135HPI1_9HYPH</name>
<feature type="region of interest" description="Disordered" evidence="1">
    <location>
        <begin position="25"/>
        <end position="44"/>
    </location>
</feature>
<evidence type="ECO:0000313" key="3">
    <source>
        <dbReference type="EMBL" id="KXF75080.1"/>
    </source>
</evidence>
<dbReference type="InterPro" id="IPR036465">
    <property type="entry name" value="vWFA_dom_sf"/>
</dbReference>
<evidence type="ECO:0000256" key="1">
    <source>
        <dbReference type="SAM" id="MobiDB-lite"/>
    </source>
</evidence>
<dbReference type="Pfam" id="PF01882">
    <property type="entry name" value="DUF58"/>
    <property type="match status" value="1"/>
</dbReference>
<dbReference type="PANTHER" id="PTHR33608">
    <property type="entry name" value="BLL2464 PROTEIN"/>
    <property type="match status" value="1"/>
</dbReference>
<dbReference type="InterPro" id="IPR002881">
    <property type="entry name" value="DUF58"/>
</dbReference>
<comment type="caution">
    <text evidence="3">The sequence shown here is derived from an EMBL/GenBank/DDBJ whole genome shotgun (WGS) entry which is preliminary data.</text>
</comment>
<dbReference type="STRING" id="1494590.ATN84_20565"/>
<dbReference type="CDD" id="cd00198">
    <property type="entry name" value="vWFA"/>
    <property type="match status" value="1"/>
</dbReference>
<dbReference type="SUPFAM" id="SSF53300">
    <property type="entry name" value="vWA-like"/>
    <property type="match status" value="1"/>
</dbReference>
<proteinExistence type="predicted"/>
<reference evidence="3 4" key="1">
    <citation type="submission" date="2015-11" db="EMBL/GenBank/DDBJ databases">
        <title>Draft genome sequence of Paramesorhizobium deserti A-3-E, a strain highly resistant to diverse beta-lactam antibiotics.</title>
        <authorList>
            <person name="Lv R."/>
            <person name="Yang X."/>
            <person name="Fang N."/>
            <person name="Guo J."/>
            <person name="Luo X."/>
            <person name="Peng F."/>
            <person name="Yang R."/>
            <person name="Cui Y."/>
            <person name="Fang C."/>
            <person name="Song Y."/>
        </authorList>
    </citation>
    <scope>NUCLEOTIDE SEQUENCE [LARGE SCALE GENOMIC DNA]</scope>
    <source>
        <strain evidence="3 4">A-3-E</strain>
    </source>
</reference>
<evidence type="ECO:0000313" key="4">
    <source>
        <dbReference type="Proteomes" id="UP000070107"/>
    </source>
</evidence>
<dbReference type="Proteomes" id="UP000070107">
    <property type="component" value="Unassembled WGS sequence"/>
</dbReference>
<organism evidence="3 4">
    <name type="scientific">Paramesorhizobium deserti</name>
    <dbReference type="NCBI Taxonomy" id="1494590"/>
    <lineage>
        <taxon>Bacteria</taxon>
        <taxon>Pseudomonadati</taxon>
        <taxon>Pseudomonadota</taxon>
        <taxon>Alphaproteobacteria</taxon>
        <taxon>Hyphomicrobiales</taxon>
        <taxon>Phyllobacteriaceae</taxon>
        <taxon>Paramesorhizobium</taxon>
    </lineage>
</organism>
<dbReference type="AlphaFoldDB" id="A0A135HPI1"/>
<dbReference type="RefSeq" id="WP_068884860.1">
    <property type="nucleotide sequence ID" value="NZ_LNTU01000039.1"/>
</dbReference>
<gene>
    <name evidence="3" type="ORF">ATN84_20565</name>
</gene>
<keyword evidence="4" id="KW-1185">Reference proteome</keyword>
<feature type="domain" description="DUF58" evidence="2">
    <location>
        <begin position="54"/>
        <end position="253"/>
    </location>
</feature>
<accession>A0A135HPI1</accession>